<evidence type="ECO:0000259" key="6">
    <source>
        <dbReference type="PROSITE" id="PS51352"/>
    </source>
</evidence>
<dbReference type="PROSITE" id="PS51352">
    <property type="entry name" value="THIOREDOXIN_2"/>
    <property type="match status" value="1"/>
</dbReference>
<evidence type="ECO:0000256" key="1">
    <source>
        <dbReference type="ARBA" id="ARBA00004196"/>
    </source>
</evidence>
<keyword evidence="5" id="KW-0732">Signal</keyword>
<dbReference type="GO" id="GO:0017004">
    <property type="term" value="P:cytochrome complex assembly"/>
    <property type="evidence" value="ECO:0007669"/>
    <property type="project" value="UniProtKB-KW"/>
</dbReference>
<keyword evidence="3" id="KW-1015">Disulfide bond</keyword>
<keyword evidence="8" id="KW-1185">Reference proteome</keyword>
<dbReference type="InterPro" id="IPR036249">
    <property type="entry name" value="Thioredoxin-like_sf"/>
</dbReference>
<dbReference type="PROSITE" id="PS51318">
    <property type="entry name" value="TAT"/>
    <property type="match status" value="1"/>
</dbReference>
<dbReference type="CDD" id="cd02966">
    <property type="entry name" value="TlpA_like_family"/>
    <property type="match status" value="1"/>
</dbReference>
<dbReference type="OrthoDB" id="9799347at2"/>
<dbReference type="InterPro" id="IPR050553">
    <property type="entry name" value="Thioredoxin_ResA/DsbE_sf"/>
</dbReference>
<dbReference type="AlphaFoldDB" id="A0A511AX85"/>
<dbReference type="GO" id="GO:0030313">
    <property type="term" value="C:cell envelope"/>
    <property type="evidence" value="ECO:0007669"/>
    <property type="project" value="UniProtKB-SubCell"/>
</dbReference>
<dbReference type="PANTHER" id="PTHR42852:SF6">
    <property type="entry name" value="THIOL:DISULFIDE INTERCHANGE PROTEIN DSBE"/>
    <property type="match status" value="1"/>
</dbReference>
<evidence type="ECO:0000256" key="2">
    <source>
        <dbReference type="ARBA" id="ARBA00022748"/>
    </source>
</evidence>
<dbReference type="Proteomes" id="UP000321230">
    <property type="component" value="Unassembled WGS sequence"/>
</dbReference>
<accession>A0A511AX85</accession>
<dbReference type="InterPro" id="IPR006311">
    <property type="entry name" value="TAT_signal"/>
</dbReference>
<evidence type="ECO:0000256" key="5">
    <source>
        <dbReference type="SAM" id="SignalP"/>
    </source>
</evidence>
<dbReference type="EMBL" id="BJUZ01000001">
    <property type="protein sequence ID" value="GEK92819.1"/>
    <property type="molecule type" value="Genomic_DNA"/>
</dbReference>
<dbReference type="InterPro" id="IPR013766">
    <property type="entry name" value="Thioredoxin_domain"/>
</dbReference>
<dbReference type="InterPro" id="IPR017937">
    <property type="entry name" value="Thioredoxin_CS"/>
</dbReference>
<comment type="caution">
    <text evidence="7">The sequence shown here is derived from an EMBL/GenBank/DDBJ whole genome shotgun (WGS) entry which is preliminary data.</text>
</comment>
<dbReference type="InterPro" id="IPR000866">
    <property type="entry name" value="AhpC/TSA"/>
</dbReference>
<sequence>MSQKQIDRRTLLLGAATLTAGGFLCNSAQAEDVAKLQTLKAGKPRLSPVDLQLSGPDGNIGSLTAQRGKPFLLHVWATWCGPCKRELPQLDAFYAKLQSPAIIPVAVDSGAPEKVDAFLKKAGLSHLPAWTIDKHKFKEWLGTPQFAIPVTFLIDAKGLVRATSEGGIDWAAPDAMAQYQAILASAGN</sequence>
<proteinExistence type="predicted"/>
<dbReference type="GO" id="GO:0016209">
    <property type="term" value="F:antioxidant activity"/>
    <property type="evidence" value="ECO:0007669"/>
    <property type="project" value="InterPro"/>
</dbReference>
<dbReference type="GO" id="GO:0015036">
    <property type="term" value="F:disulfide oxidoreductase activity"/>
    <property type="evidence" value="ECO:0007669"/>
    <property type="project" value="UniProtKB-ARBA"/>
</dbReference>
<protein>
    <recommendedName>
        <fullName evidence="6">Thioredoxin domain-containing protein</fullName>
    </recommendedName>
</protein>
<feature type="chain" id="PRO_5021877133" description="Thioredoxin domain-containing protein" evidence="5">
    <location>
        <begin position="31"/>
        <end position="188"/>
    </location>
</feature>
<evidence type="ECO:0000256" key="3">
    <source>
        <dbReference type="ARBA" id="ARBA00023157"/>
    </source>
</evidence>
<organism evidence="7 8">
    <name type="scientific">Gluconobacter wancherniae NBRC 103581</name>
    <dbReference type="NCBI Taxonomy" id="656744"/>
    <lineage>
        <taxon>Bacteria</taxon>
        <taxon>Pseudomonadati</taxon>
        <taxon>Pseudomonadota</taxon>
        <taxon>Alphaproteobacteria</taxon>
        <taxon>Acetobacterales</taxon>
        <taxon>Acetobacteraceae</taxon>
        <taxon>Gluconobacter</taxon>
    </lineage>
</organism>
<evidence type="ECO:0000313" key="8">
    <source>
        <dbReference type="Proteomes" id="UP000321230"/>
    </source>
</evidence>
<dbReference type="Gene3D" id="3.40.30.10">
    <property type="entry name" value="Glutaredoxin"/>
    <property type="match status" value="1"/>
</dbReference>
<evidence type="ECO:0000256" key="4">
    <source>
        <dbReference type="ARBA" id="ARBA00023284"/>
    </source>
</evidence>
<dbReference type="PANTHER" id="PTHR42852">
    <property type="entry name" value="THIOL:DISULFIDE INTERCHANGE PROTEIN DSBE"/>
    <property type="match status" value="1"/>
</dbReference>
<dbReference type="PROSITE" id="PS00194">
    <property type="entry name" value="THIOREDOXIN_1"/>
    <property type="match status" value="1"/>
</dbReference>
<gene>
    <name evidence="7" type="ORF">GWA01_05890</name>
</gene>
<dbReference type="RefSeq" id="WP_146793850.1">
    <property type="nucleotide sequence ID" value="NZ_BARC01000004.1"/>
</dbReference>
<feature type="domain" description="Thioredoxin" evidence="6">
    <location>
        <begin position="24"/>
        <end position="188"/>
    </location>
</feature>
<dbReference type="SUPFAM" id="SSF52833">
    <property type="entry name" value="Thioredoxin-like"/>
    <property type="match status" value="1"/>
</dbReference>
<keyword evidence="4" id="KW-0676">Redox-active center</keyword>
<evidence type="ECO:0000313" key="7">
    <source>
        <dbReference type="EMBL" id="GEK92819.1"/>
    </source>
</evidence>
<feature type="signal peptide" evidence="5">
    <location>
        <begin position="1"/>
        <end position="30"/>
    </location>
</feature>
<comment type="subcellular location">
    <subcellularLocation>
        <location evidence="1">Cell envelope</location>
    </subcellularLocation>
</comment>
<name>A0A511AX85_9PROT</name>
<keyword evidence="2" id="KW-0201">Cytochrome c-type biogenesis</keyword>
<reference evidence="7 8" key="1">
    <citation type="submission" date="2019-07" db="EMBL/GenBank/DDBJ databases">
        <title>Whole genome shotgun sequence of Gluconobacter wancherniae NBRC 103581.</title>
        <authorList>
            <person name="Hosoyama A."/>
            <person name="Uohara A."/>
            <person name="Ohji S."/>
            <person name="Ichikawa N."/>
        </authorList>
    </citation>
    <scope>NUCLEOTIDE SEQUENCE [LARGE SCALE GENOMIC DNA]</scope>
    <source>
        <strain evidence="7 8">NBRC 103581</strain>
    </source>
</reference>
<dbReference type="Pfam" id="PF00578">
    <property type="entry name" value="AhpC-TSA"/>
    <property type="match status" value="1"/>
</dbReference>